<dbReference type="NCBIfam" id="NF008852">
    <property type="entry name" value="PRK11890.1"/>
    <property type="match status" value="1"/>
</dbReference>
<keyword evidence="2 5" id="KW-0808">Transferase</keyword>
<gene>
    <name evidence="6" type="ORF">AD947_12450</name>
    <name evidence="5" type="ORF">AtDm6_1780</name>
</gene>
<dbReference type="EMBL" id="LHZT01000128">
    <property type="protein sequence ID" value="KXV56122.1"/>
    <property type="molecule type" value="Genomic_DNA"/>
</dbReference>
<dbReference type="Gene3D" id="3.40.718.10">
    <property type="entry name" value="Isopropylmalate Dehydrogenase"/>
    <property type="match status" value="1"/>
</dbReference>
<protein>
    <submittedName>
        <fullName evidence="5">Phosphate acetyltransferase</fullName>
        <ecNumber evidence="5">2.3.1.8</ecNumber>
    </submittedName>
</protein>
<keyword evidence="3 5" id="KW-0012">Acyltransferase</keyword>
<dbReference type="InterPro" id="IPR012147">
    <property type="entry name" value="P_Ac_Bu_trans"/>
</dbReference>
<evidence type="ECO:0000256" key="1">
    <source>
        <dbReference type="ARBA" id="ARBA00005656"/>
    </source>
</evidence>
<dbReference type="GeneID" id="89478911"/>
<dbReference type="RefSeq" id="WP_035380037.1">
    <property type="nucleotide sequence ID" value="NZ_JACAOJ010000028.1"/>
</dbReference>
<dbReference type="Proteomes" id="UP000075411">
    <property type="component" value="Unassembled WGS sequence"/>
</dbReference>
<proteinExistence type="inferred from homology"/>
<evidence type="ECO:0000313" key="6">
    <source>
        <dbReference type="EMBL" id="KXV56122.1"/>
    </source>
</evidence>
<name>A0A094YP28_9PROT</name>
<reference evidence="6 8" key="2">
    <citation type="submission" date="2015-06" db="EMBL/GenBank/DDBJ databases">
        <title>Improved classification and identification of acetic acid bacteria using matrix-assisted laser desorption/ionization time-of-flight mass spectrometry; Gluconobacter nephelii and Gluconobacter uchimurae are later heterotypic synonyms of Gluconobacter japonicus and Gluconobacter oxydans, respectively.</title>
        <authorList>
            <person name="Li L."/>
            <person name="Cleenwerck I."/>
            <person name="De Vuyst L."/>
            <person name="Vandamme P."/>
        </authorList>
    </citation>
    <scope>NUCLEOTIDE SEQUENCE [LARGE SCALE GENOMIC DNA]</scope>
    <source>
        <strain evidence="6 8">LMG 1663</strain>
    </source>
</reference>
<comment type="caution">
    <text evidence="5">The sequence shown here is derived from an EMBL/GenBank/DDBJ whole genome shotgun (WGS) entry which is preliminary data.</text>
</comment>
<dbReference type="SUPFAM" id="SSF53659">
    <property type="entry name" value="Isocitrate/Isopropylmalate dehydrogenase-like"/>
    <property type="match status" value="1"/>
</dbReference>
<dbReference type="InterPro" id="IPR050500">
    <property type="entry name" value="Phos_Acetyltrans/Butyryltrans"/>
</dbReference>
<sequence>MTDVFSAKRVSKCYIQDAADMTVVSRFKSHHVFENLIEKAAKLSSPIPVGVVWPCEQHALEAALEAGEHGLMQAVLIGDKEIITALAKASNRDLGKADIIDMPTPEAAAARAVSLVKEGRLRTLMKGSLHTDILMHSVVAPEAGLRTSRRISHVFLLALPDYDDLVFVTDAAINIFPDLEAKRDIVQNAIDLHIGLGLGEPRVALLSAVEVVNPKIPGTVDAACLCKMAERKQILGGVLDGPLAMDNAINKEAAQIKGIESPVAGRAQILVSPDLESGNMLAKNMIFMSHAESAGVVLGAKVPILLTSRADSVQARLVSVAVGAVYAEYLARTGLNEKC</sequence>
<dbReference type="AlphaFoldDB" id="A0A094YP28"/>
<dbReference type="GO" id="GO:0008959">
    <property type="term" value="F:phosphate acetyltransferase activity"/>
    <property type="evidence" value="ECO:0007669"/>
    <property type="project" value="UniProtKB-EC"/>
</dbReference>
<dbReference type="PANTHER" id="PTHR43356:SF2">
    <property type="entry name" value="PHOSPHATE ACETYLTRANSFERASE"/>
    <property type="match status" value="1"/>
</dbReference>
<dbReference type="PATRIC" id="fig|104102.12.peg.3160"/>
<accession>A0A094YP28</accession>
<evidence type="ECO:0000313" key="5">
    <source>
        <dbReference type="EMBL" id="KGB23132.1"/>
    </source>
</evidence>
<dbReference type="STRING" id="104102.AtDm6_1780"/>
<feature type="domain" description="Phosphate acetyl/butaryl transferase" evidence="4">
    <location>
        <begin position="110"/>
        <end position="322"/>
    </location>
</feature>
<dbReference type="PANTHER" id="PTHR43356">
    <property type="entry name" value="PHOSPHATE ACETYLTRANSFERASE"/>
    <property type="match status" value="1"/>
</dbReference>
<evidence type="ECO:0000259" key="4">
    <source>
        <dbReference type="Pfam" id="PF01515"/>
    </source>
</evidence>
<dbReference type="EC" id="2.3.1.8" evidence="5"/>
<dbReference type="PIRSF" id="PIRSF000428">
    <property type="entry name" value="P_Ac_trans"/>
    <property type="match status" value="1"/>
</dbReference>
<dbReference type="InterPro" id="IPR002505">
    <property type="entry name" value="PTA_PTB"/>
</dbReference>
<organism evidence="5 7">
    <name type="scientific">Acetobacter tropicalis</name>
    <dbReference type="NCBI Taxonomy" id="104102"/>
    <lineage>
        <taxon>Bacteria</taxon>
        <taxon>Pseudomonadati</taxon>
        <taxon>Pseudomonadota</taxon>
        <taxon>Alphaproteobacteria</taxon>
        <taxon>Acetobacterales</taxon>
        <taxon>Acetobacteraceae</taxon>
        <taxon>Acetobacter</taxon>
    </lineage>
</organism>
<evidence type="ECO:0000256" key="3">
    <source>
        <dbReference type="ARBA" id="ARBA00023315"/>
    </source>
</evidence>
<comment type="similarity">
    <text evidence="1">Belongs to the phosphate acetyltransferase and butyryltransferase family.</text>
</comment>
<evidence type="ECO:0000313" key="8">
    <source>
        <dbReference type="Proteomes" id="UP000075411"/>
    </source>
</evidence>
<reference evidence="5 7" key="1">
    <citation type="submission" date="2014-06" db="EMBL/GenBank/DDBJ databases">
        <title>Functional and comparative genomic analyses of the Drosophila gut microbiota identify candidate symbiosis factors.</title>
        <authorList>
            <person name="Newell P.D."/>
            <person name="Chaston J.M."/>
            <person name="Douglas A.E."/>
        </authorList>
    </citation>
    <scope>NUCLEOTIDE SEQUENCE [LARGE SCALE GENOMIC DNA]</scope>
    <source>
        <strain evidence="5 7">DmCS_006</strain>
    </source>
</reference>
<keyword evidence="7" id="KW-1185">Reference proteome</keyword>
<evidence type="ECO:0000256" key="2">
    <source>
        <dbReference type="ARBA" id="ARBA00022679"/>
    </source>
</evidence>
<dbReference type="NCBIfam" id="NF006045">
    <property type="entry name" value="PRK08190.1"/>
    <property type="match status" value="1"/>
</dbReference>
<dbReference type="Pfam" id="PF01515">
    <property type="entry name" value="PTA_PTB"/>
    <property type="match status" value="1"/>
</dbReference>
<evidence type="ECO:0000313" key="7">
    <source>
        <dbReference type="Proteomes" id="UP000029448"/>
    </source>
</evidence>
<dbReference type="EMBL" id="JOKM01000069">
    <property type="protein sequence ID" value="KGB23132.1"/>
    <property type="molecule type" value="Genomic_DNA"/>
</dbReference>
<dbReference type="OrthoDB" id="9800237at2"/>
<dbReference type="Proteomes" id="UP000029448">
    <property type="component" value="Unassembled WGS sequence"/>
</dbReference>